<feature type="transmembrane region" description="Helical" evidence="16">
    <location>
        <begin position="102"/>
        <end position="120"/>
    </location>
</feature>
<evidence type="ECO:0000256" key="13">
    <source>
        <dbReference type="ARBA" id="ARBA00047816"/>
    </source>
</evidence>
<dbReference type="Gene3D" id="1.10.287.90">
    <property type="match status" value="1"/>
</dbReference>
<organism evidence="19 20">
    <name type="scientific">Gloeobacter violaceus (strain ATCC 29082 / PCC 7421)</name>
    <dbReference type="NCBI Taxonomy" id="251221"/>
    <lineage>
        <taxon>Bacteria</taxon>
        <taxon>Bacillati</taxon>
        <taxon>Cyanobacteriota</taxon>
        <taxon>Cyanophyceae</taxon>
        <taxon>Gloeobacterales</taxon>
        <taxon>Gloeobacteraceae</taxon>
        <taxon>Gloeobacter</taxon>
    </lineage>
</organism>
<evidence type="ECO:0000256" key="11">
    <source>
        <dbReference type="ARBA" id="ARBA00023136"/>
    </source>
</evidence>
<dbReference type="PRINTS" id="PR01166">
    <property type="entry name" value="CYCOXIDASEII"/>
</dbReference>
<dbReference type="PROSITE" id="PS50857">
    <property type="entry name" value="COX2_CUA"/>
    <property type="match status" value="1"/>
</dbReference>
<keyword evidence="8 14" id="KW-0249">Electron transport</keyword>
<keyword evidence="20" id="KW-1185">Reference proteome</keyword>
<evidence type="ECO:0000256" key="3">
    <source>
        <dbReference type="ARBA" id="ARBA00022448"/>
    </source>
</evidence>
<evidence type="ECO:0000256" key="16">
    <source>
        <dbReference type="SAM" id="Phobius"/>
    </source>
</evidence>
<dbReference type="SUPFAM" id="SSF49503">
    <property type="entry name" value="Cupredoxins"/>
    <property type="match status" value="1"/>
</dbReference>
<feature type="transmembrane region" description="Helical" evidence="16">
    <location>
        <begin position="55"/>
        <end position="81"/>
    </location>
</feature>
<dbReference type="KEGG" id="gvi:glr0739"/>
<dbReference type="FunCoup" id="Q7NMM6">
    <property type="interactions" value="51"/>
</dbReference>
<dbReference type="AlphaFoldDB" id="Q7NMM6"/>
<evidence type="ECO:0000256" key="6">
    <source>
        <dbReference type="ARBA" id="ARBA00022723"/>
    </source>
</evidence>
<dbReference type="EC" id="7.1.1.9" evidence="15"/>
<evidence type="ECO:0000256" key="2">
    <source>
        <dbReference type="ARBA" id="ARBA00007866"/>
    </source>
</evidence>
<comment type="cofactor">
    <cofactor evidence="15">
        <name>Cu cation</name>
        <dbReference type="ChEBI" id="CHEBI:23378"/>
    </cofactor>
    <text evidence="15">Binds a copper A center.</text>
</comment>
<dbReference type="EMBL" id="BA000045">
    <property type="protein sequence ID" value="BAC88680.1"/>
    <property type="molecule type" value="Genomic_DNA"/>
</dbReference>
<evidence type="ECO:0000256" key="7">
    <source>
        <dbReference type="ARBA" id="ARBA00022967"/>
    </source>
</evidence>
<protein>
    <recommendedName>
        <fullName evidence="15">Cytochrome c oxidase subunit 2</fullName>
        <ecNumber evidence="15">7.1.1.9</ecNumber>
    </recommendedName>
</protein>
<keyword evidence="10 15" id="KW-0186">Copper</keyword>
<evidence type="ECO:0000256" key="15">
    <source>
        <dbReference type="RuleBase" id="RU004024"/>
    </source>
</evidence>
<evidence type="ECO:0000259" key="17">
    <source>
        <dbReference type="PROSITE" id="PS50857"/>
    </source>
</evidence>
<keyword evidence="9 16" id="KW-1133">Transmembrane helix</keyword>
<keyword evidence="3 14" id="KW-0813">Transport</keyword>
<evidence type="ECO:0000256" key="10">
    <source>
        <dbReference type="ARBA" id="ARBA00023008"/>
    </source>
</evidence>
<keyword evidence="6 15" id="KW-0479">Metal-binding</keyword>
<dbReference type="InterPro" id="IPR001505">
    <property type="entry name" value="Copper_CuA"/>
</dbReference>
<evidence type="ECO:0000256" key="5">
    <source>
        <dbReference type="ARBA" id="ARBA00022692"/>
    </source>
</evidence>
<dbReference type="GO" id="GO:0098803">
    <property type="term" value="C:respiratory chain complex"/>
    <property type="evidence" value="ECO:0000318"/>
    <property type="project" value="GO_Central"/>
</dbReference>
<dbReference type="InterPro" id="IPR011759">
    <property type="entry name" value="Cyt_c_oxidase_su2_TM_dom"/>
</dbReference>
<dbReference type="EnsemblBacteria" id="BAC88680">
    <property type="protein sequence ID" value="BAC88680"/>
    <property type="gene ID" value="BAC88680"/>
</dbReference>
<dbReference type="SUPFAM" id="SSF81464">
    <property type="entry name" value="Cytochrome c oxidase subunit II-like, transmembrane region"/>
    <property type="match status" value="1"/>
</dbReference>
<evidence type="ECO:0000313" key="19">
    <source>
        <dbReference type="EMBL" id="BAC88680.1"/>
    </source>
</evidence>
<comment type="function">
    <text evidence="12 15">Subunits I and II form the functional core of the enzyme complex. Electrons originating in cytochrome c are transferred via heme a and Cu(A) to the binuclear center formed by heme a3 and Cu(B).</text>
</comment>
<feature type="domain" description="Cytochrome oxidase subunit II copper A binding" evidence="17">
    <location>
        <begin position="164"/>
        <end position="276"/>
    </location>
</feature>
<reference evidence="19 20" key="2">
    <citation type="journal article" date="2003" name="DNA Res.">
        <title>Complete genome structure of Gloeobacter violaceus PCC 7421, a cyanobacterium that lacks thylakoids (supplement).</title>
        <authorList>
            <person name="Nakamura Y."/>
            <person name="Kaneko T."/>
            <person name="Sato S."/>
            <person name="Mimuro M."/>
            <person name="Miyashita H."/>
            <person name="Tsuchiya T."/>
            <person name="Sasamoto S."/>
            <person name="Watanabe A."/>
            <person name="Kawashima K."/>
            <person name="Kishida Y."/>
            <person name="Kiyokawa C."/>
            <person name="Kohara M."/>
            <person name="Matsumoto M."/>
            <person name="Matsuno A."/>
            <person name="Nakazaki N."/>
            <person name="Shimpo S."/>
            <person name="Takeuchi C."/>
            <person name="Yamada M."/>
            <person name="Tabata S."/>
        </authorList>
    </citation>
    <scope>NUCLEOTIDE SEQUENCE [LARGE SCALE GENOMIC DNA]</scope>
    <source>
        <strain evidence="20">ATCC 29082 / PCC 7421</strain>
    </source>
</reference>
<keyword evidence="11 16" id="KW-0472">Membrane</keyword>
<dbReference type="FunFam" id="2.60.40.420:FF:000123">
    <property type="entry name" value="Cytochrome c oxidase subunit 2"/>
    <property type="match status" value="1"/>
</dbReference>
<keyword evidence="5 14" id="KW-0812">Transmembrane</keyword>
<accession>Q7NMM6</accession>
<dbReference type="InParanoid" id="Q7NMM6"/>
<comment type="similarity">
    <text evidence="2 14">Belongs to the cytochrome c oxidase subunit 2 family.</text>
</comment>
<reference evidence="19 20" key="1">
    <citation type="journal article" date="2003" name="DNA Res.">
        <title>Complete genome structure of Gloeobacter violaceus PCC 7421, a cyanobacterium that lacks thylakoids.</title>
        <authorList>
            <person name="Nakamura Y."/>
            <person name="Kaneko T."/>
            <person name="Sato S."/>
            <person name="Mimuro M."/>
            <person name="Miyashita H."/>
            <person name="Tsuchiya T."/>
            <person name="Sasamoto S."/>
            <person name="Watanabe A."/>
            <person name="Kawashima K."/>
            <person name="Kishida Y."/>
            <person name="Kiyokawa C."/>
            <person name="Kohara M."/>
            <person name="Matsumoto M."/>
            <person name="Matsuno A."/>
            <person name="Nakazaki N."/>
            <person name="Shimpo S."/>
            <person name="Takeuchi C."/>
            <person name="Yamada M."/>
            <person name="Tabata S."/>
        </authorList>
    </citation>
    <scope>NUCLEOTIDE SEQUENCE [LARGE SCALE GENOMIC DNA]</scope>
    <source>
        <strain evidence="20">ATCC 29082 / PCC 7421</strain>
    </source>
</reference>
<dbReference type="Pfam" id="PF00116">
    <property type="entry name" value="COX2"/>
    <property type="match status" value="1"/>
</dbReference>
<comment type="catalytic activity">
    <reaction evidence="13 15">
        <text>4 Fe(II)-[cytochrome c] + O2 + 8 H(+)(in) = 4 Fe(III)-[cytochrome c] + 2 H2O + 4 H(+)(out)</text>
        <dbReference type="Rhea" id="RHEA:11436"/>
        <dbReference type="Rhea" id="RHEA-COMP:10350"/>
        <dbReference type="Rhea" id="RHEA-COMP:14399"/>
        <dbReference type="ChEBI" id="CHEBI:15377"/>
        <dbReference type="ChEBI" id="CHEBI:15378"/>
        <dbReference type="ChEBI" id="CHEBI:15379"/>
        <dbReference type="ChEBI" id="CHEBI:29033"/>
        <dbReference type="ChEBI" id="CHEBI:29034"/>
        <dbReference type="EC" id="7.1.1.9"/>
    </reaction>
</comment>
<dbReference type="PANTHER" id="PTHR22888:SF9">
    <property type="entry name" value="CYTOCHROME C OXIDASE SUBUNIT 2"/>
    <property type="match status" value="1"/>
</dbReference>
<comment type="subcellular location">
    <subcellularLocation>
        <location evidence="14">Cell membrane</location>
        <topology evidence="14">Multi-pass membrane protein</topology>
    </subcellularLocation>
    <subcellularLocation>
        <location evidence="1">Membrane</location>
        <topology evidence="1">Multi-pass membrane protein</topology>
    </subcellularLocation>
</comment>
<dbReference type="PhylomeDB" id="Q7NMM6"/>
<dbReference type="GO" id="GO:0004129">
    <property type="term" value="F:cytochrome-c oxidase activity"/>
    <property type="evidence" value="ECO:0007669"/>
    <property type="project" value="UniProtKB-EC"/>
</dbReference>
<gene>
    <name evidence="19" type="primary">ctaC</name>
</gene>
<feature type="domain" description="Cytochrome oxidase subunit II transmembrane region profile" evidence="18">
    <location>
        <begin position="31"/>
        <end position="130"/>
    </location>
</feature>
<dbReference type="Gene3D" id="2.60.40.420">
    <property type="entry name" value="Cupredoxins - blue copper proteins"/>
    <property type="match status" value="1"/>
</dbReference>
<evidence type="ECO:0000256" key="9">
    <source>
        <dbReference type="ARBA" id="ARBA00022989"/>
    </source>
</evidence>
<dbReference type="PROSITE" id="PS50999">
    <property type="entry name" value="COX2_TM"/>
    <property type="match status" value="1"/>
</dbReference>
<evidence type="ECO:0000256" key="4">
    <source>
        <dbReference type="ARBA" id="ARBA00022660"/>
    </source>
</evidence>
<keyword evidence="4 14" id="KW-0679">Respiratory chain</keyword>
<evidence type="ECO:0000256" key="8">
    <source>
        <dbReference type="ARBA" id="ARBA00022982"/>
    </source>
</evidence>
<dbReference type="GO" id="GO:0042773">
    <property type="term" value="P:ATP synthesis coupled electron transport"/>
    <property type="evidence" value="ECO:0000318"/>
    <property type="project" value="GO_Central"/>
</dbReference>
<dbReference type="InterPro" id="IPR002429">
    <property type="entry name" value="CcO_II-like_C"/>
</dbReference>
<dbReference type="eggNOG" id="COG1622">
    <property type="taxonomic scope" value="Bacteria"/>
</dbReference>
<proteinExistence type="inferred from homology"/>
<keyword evidence="7" id="KW-1278">Translocase</keyword>
<dbReference type="InterPro" id="IPR036257">
    <property type="entry name" value="Cyt_c_oxidase_su2_TM_sf"/>
</dbReference>
<evidence type="ECO:0000256" key="1">
    <source>
        <dbReference type="ARBA" id="ARBA00004141"/>
    </source>
</evidence>
<evidence type="ECO:0000256" key="12">
    <source>
        <dbReference type="ARBA" id="ARBA00024688"/>
    </source>
</evidence>
<dbReference type="GO" id="GO:0005886">
    <property type="term" value="C:plasma membrane"/>
    <property type="evidence" value="ECO:0007669"/>
    <property type="project" value="UniProtKB-SubCell"/>
</dbReference>
<name>Q7NMM6_GLOVI</name>
<feature type="transmembrane region" description="Helical" evidence="16">
    <location>
        <begin position="12"/>
        <end position="35"/>
    </location>
</feature>
<evidence type="ECO:0000259" key="18">
    <source>
        <dbReference type="PROSITE" id="PS50999"/>
    </source>
</evidence>
<dbReference type="Pfam" id="PF02790">
    <property type="entry name" value="COX2_TM"/>
    <property type="match status" value="1"/>
</dbReference>
<dbReference type="OrthoDB" id="9781261at2"/>
<dbReference type="RefSeq" id="WP_011140741.1">
    <property type="nucleotide sequence ID" value="NC_005125.1"/>
</dbReference>
<dbReference type="Proteomes" id="UP000000557">
    <property type="component" value="Chromosome"/>
</dbReference>
<dbReference type="PATRIC" id="fig|251221.4.peg.752"/>
<dbReference type="FunFam" id="1.10.287.90:FF:000013">
    <property type="entry name" value="Cytochrome c oxidase subunit 2"/>
    <property type="match status" value="1"/>
</dbReference>
<sequence>MNRFDRLPRASTIFKVVLLVVAVVVITLASFLIGGNIDWLLPLAGSAEAKSVDQLFRFMAIVGTMITLAIVALLVYSGFAFKRAPDDYSDGPPIEGSLQLEILWTILPIVLVTFLGVYSYDVYLKLIRSNPQTGASHHLGPKSQLREVAQVTDSPELGPKREGQTELTVAVESVQWAWVFTYPQSGGLTTAELHLPVNRPVVLKMTAKDVIHGFWVPEFRLKQDIIPGRTTEIRLLPDRVGEYVLHCTQLCGTYHGAMRATVYVQTAAEFEKWRTTQVAAGERDAAVATVVDPVPLLTPVRSPQTARLLEHLQQPNRGS</sequence>
<dbReference type="CDD" id="cd13919">
    <property type="entry name" value="CuRO_HCO_II_like_5"/>
    <property type="match status" value="1"/>
</dbReference>
<evidence type="ECO:0000313" key="20">
    <source>
        <dbReference type="Proteomes" id="UP000000557"/>
    </source>
</evidence>
<dbReference type="GO" id="GO:0005507">
    <property type="term" value="F:copper ion binding"/>
    <property type="evidence" value="ECO:0007669"/>
    <property type="project" value="InterPro"/>
</dbReference>
<dbReference type="PANTHER" id="PTHR22888">
    <property type="entry name" value="CYTOCHROME C OXIDASE, SUBUNIT II"/>
    <property type="match status" value="1"/>
</dbReference>
<evidence type="ECO:0000256" key="14">
    <source>
        <dbReference type="RuleBase" id="RU000456"/>
    </source>
</evidence>
<dbReference type="HOGENOM" id="CLU_036876_4_2_3"/>
<dbReference type="InterPro" id="IPR045187">
    <property type="entry name" value="CcO_II"/>
</dbReference>
<dbReference type="STRING" id="251221.gene:10758215"/>
<dbReference type="PROSITE" id="PS00078">
    <property type="entry name" value="COX2"/>
    <property type="match status" value="1"/>
</dbReference>
<dbReference type="InterPro" id="IPR008972">
    <property type="entry name" value="Cupredoxin"/>
</dbReference>